<sequence length="120" mass="13973">MCALSEERRINNGSVQSIMTEDLVMRCVLIKPFLPKVLSEDEKEDRSIFLNVFNMKENSLKMIGTDCRFMPMIMPIFNFLCHSKCEDSTVLLQKVLLWVYGVNSPTRRIMENEGLFTNMQ</sequence>
<keyword evidence="2" id="KW-1185">Reference proteome</keyword>
<evidence type="ECO:0000313" key="2">
    <source>
        <dbReference type="Proteomes" id="UP000499080"/>
    </source>
</evidence>
<name>A0A4Y2DBH9_ARAVE</name>
<organism evidence="1 2">
    <name type="scientific">Araneus ventricosus</name>
    <name type="common">Orbweaver spider</name>
    <name type="synonym">Epeira ventricosa</name>
    <dbReference type="NCBI Taxonomy" id="182803"/>
    <lineage>
        <taxon>Eukaryota</taxon>
        <taxon>Metazoa</taxon>
        <taxon>Ecdysozoa</taxon>
        <taxon>Arthropoda</taxon>
        <taxon>Chelicerata</taxon>
        <taxon>Arachnida</taxon>
        <taxon>Araneae</taxon>
        <taxon>Araneomorphae</taxon>
        <taxon>Entelegynae</taxon>
        <taxon>Araneoidea</taxon>
        <taxon>Araneidae</taxon>
        <taxon>Araneus</taxon>
    </lineage>
</organism>
<proteinExistence type="predicted"/>
<dbReference type="EMBL" id="BGPR01000338">
    <property type="protein sequence ID" value="GBM14031.1"/>
    <property type="molecule type" value="Genomic_DNA"/>
</dbReference>
<dbReference type="Proteomes" id="UP000499080">
    <property type="component" value="Unassembled WGS sequence"/>
</dbReference>
<dbReference type="AlphaFoldDB" id="A0A4Y2DBH9"/>
<reference evidence="1 2" key="1">
    <citation type="journal article" date="2019" name="Sci. Rep.">
        <title>Orb-weaving spider Araneus ventricosus genome elucidates the spidroin gene catalogue.</title>
        <authorList>
            <person name="Kono N."/>
            <person name="Nakamura H."/>
            <person name="Ohtoshi R."/>
            <person name="Moran D.A.P."/>
            <person name="Shinohara A."/>
            <person name="Yoshida Y."/>
            <person name="Fujiwara M."/>
            <person name="Mori M."/>
            <person name="Tomita M."/>
            <person name="Arakawa K."/>
        </authorList>
    </citation>
    <scope>NUCLEOTIDE SEQUENCE [LARGE SCALE GENOMIC DNA]</scope>
</reference>
<protein>
    <submittedName>
        <fullName evidence="1">Uncharacterized protein</fullName>
    </submittedName>
</protein>
<accession>A0A4Y2DBH9</accession>
<gene>
    <name evidence="1" type="ORF">AVEN_209928_1</name>
</gene>
<comment type="caution">
    <text evidence="1">The sequence shown here is derived from an EMBL/GenBank/DDBJ whole genome shotgun (WGS) entry which is preliminary data.</text>
</comment>
<evidence type="ECO:0000313" key="1">
    <source>
        <dbReference type="EMBL" id="GBM14031.1"/>
    </source>
</evidence>